<dbReference type="PANTHER" id="PTHR11390">
    <property type="entry name" value="PROKARYOTIC DNA TOPOISOMERASE"/>
    <property type="match status" value="1"/>
</dbReference>
<evidence type="ECO:0000256" key="12">
    <source>
        <dbReference type="ARBA" id="ARBA00032877"/>
    </source>
</evidence>
<keyword evidence="6" id="KW-0799">Topoisomerase</keyword>
<dbReference type="Pfam" id="PF01751">
    <property type="entry name" value="Toprim"/>
    <property type="match status" value="1"/>
</dbReference>
<dbReference type="EMBL" id="UPPP01000094">
    <property type="protein sequence ID" value="VBB08636.1"/>
    <property type="molecule type" value="Genomic_DNA"/>
</dbReference>
<dbReference type="GO" id="GO:0003917">
    <property type="term" value="F:DNA topoisomerase type I (single strand cut, ATP-independent) activity"/>
    <property type="evidence" value="ECO:0007669"/>
    <property type="project" value="UniProtKB-EC"/>
</dbReference>
<keyword evidence="5" id="KW-0460">Magnesium</keyword>
<dbReference type="EC" id="5.6.2.1" evidence="3"/>
<dbReference type="Gene3D" id="1.10.460.10">
    <property type="entry name" value="Topoisomerase I, domain 2"/>
    <property type="match status" value="1"/>
</dbReference>
<gene>
    <name evidence="15" type="ORF">LUCI_3914</name>
</gene>
<dbReference type="CDD" id="cd03362">
    <property type="entry name" value="TOPRIM_TopoIA_TopoIII"/>
    <property type="match status" value="1"/>
</dbReference>
<evidence type="ECO:0000256" key="1">
    <source>
        <dbReference type="ARBA" id="ARBA00000213"/>
    </source>
</evidence>
<dbReference type="InterPro" id="IPR006171">
    <property type="entry name" value="TOPRIM_dom"/>
</dbReference>
<dbReference type="Pfam" id="PF01131">
    <property type="entry name" value="Topoisom_bac"/>
    <property type="match status" value="1"/>
</dbReference>
<dbReference type="NCBIfam" id="NF005829">
    <property type="entry name" value="PRK07726.1"/>
    <property type="match status" value="1"/>
</dbReference>
<dbReference type="SUPFAM" id="SSF56712">
    <property type="entry name" value="Prokaryotic type I DNA topoisomerase"/>
    <property type="match status" value="1"/>
</dbReference>
<keyword evidence="16" id="KW-1185">Reference proteome</keyword>
<accession>A0A498R7A5</accession>
<dbReference type="InterPro" id="IPR023405">
    <property type="entry name" value="Topo_IA_core_domain"/>
</dbReference>
<evidence type="ECO:0000256" key="4">
    <source>
        <dbReference type="ARBA" id="ARBA00022723"/>
    </source>
</evidence>
<evidence type="ECO:0000256" key="6">
    <source>
        <dbReference type="ARBA" id="ARBA00023029"/>
    </source>
</evidence>
<dbReference type="PRINTS" id="PR00417">
    <property type="entry name" value="PRTPISMRASEI"/>
</dbReference>
<dbReference type="InterPro" id="IPR013824">
    <property type="entry name" value="Topo_IA_cen_sub1"/>
</dbReference>
<evidence type="ECO:0000259" key="14">
    <source>
        <dbReference type="PROSITE" id="PS52039"/>
    </source>
</evidence>
<evidence type="ECO:0000259" key="13">
    <source>
        <dbReference type="PROSITE" id="PS50880"/>
    </source>
</evidence>
<evidence type="ECO:0000313" key="16">
    <source>
        <dbReference type="Proteomes" id="UP000277811"/>
    </source>
</evidence>
<dbReference type="GO" id="GO:0043597">
    <property type="term" value="C:cytoplasmic replication fork"/>
    <property type="evidence" value="ECO:0007669"/>
    <property type="project" value="TreeGrafter"/>
</dbReference>
<feature type="domain" description="Topo IA-type catalytic" evidence="14">
    <location>
        <begin position="151"/>
        <end position="601"/>
    </location>
</feature>
<dbReference type="InterPro" id="IPR005738">
    <property type="entry name" value="TopoIII"/>
</dbReference>
<dbReference type="InterPro" id="IPR003601">
    <property type="entry name" value="Topo_IA_2"/>
</dbReference>
<dbReference type="Gene3D" id="2.70.20.10">
    <property type="entry name" value="Topoisomerase I, domain 3"/>
    <property type="match status" value="1"/>
</dbReference>
<dbReference type="GO" id="GO:0006310">
    <property type="term" value="P:DNA recombination"/>
    <property type="evidence" value="ECO:0007669"/>
    <property type="project" value="TreeGrafter"/>
</dbReference>
<sequence length="661" mass="74879">MRVWIAEKPSVGRELAKYLGKGTPRSGYIEIAGTSDVVTWLFGHILQQKTPQMYDPLYNSWSPALLPIVPQRWELFVKAEAKEQFQTIKDLLKRADEIVHAGDPDREGQLLVDELLEYLKNRKPVKRLLLNALDEISINRALGDLRNNADFQPLKNSALARSRADWLIGMNLTRAYTAMAKQAGYDVVMRIGRVKTPTMALVVRREREIRAFRSTKHYGIQVSLEQKGKCFSAVWLIPEDFPGCDSEGRILKRELVERVTHEILQSVNNGEVVRVEDAAKKEAAEAPLLPLSLSALQIQAGKLGYTPQQVLDLAQKLYEMKLTTYPRSDCDYLPEAQFKDAKVIFENLARAGWQAEVAGADVSRKSRAWVDEKVSAHHAIIPTTLPCDQAKLTKEQQDIYALLARSYLAQFYPPHRFSKTVLRIRIGNYIFQGTGKVVLEQGWRALYKAEPDDEKSEEEAVFPDLKNGDVVNLREMSLQEKMTKAPKRFNLSSIIEAMKSIHHFVREETFKAQMKECSGIGTEATRAGILDELVQGGFLRVEKNMLYATDIAEKLFDALPESLAYPDITAIWEDKLARIAKNNFSADAFLDATTDFVKTLLREARGKTISAMEGQILCPVCKKGFLKRRSGKKKGTYFWGCSCYPDCQTRYFDKRGKPDIG</sequence>
<proteinExistence type="inferred from homology"/>
<dbReference type="PROSITE" id="PS52039">
    <property type="entry name" value="TOPO_IA_2"/>
    <property type="match status" value="1"/>
</dbReference>
<dbReference type="CDD" id="cd00186">
    <property type="entry name" value="TOP1Ac"/>
    <property type="match status" value="1"/>
</dbReference>
<dbReference type="AlphaFoldDB" id="A0A498R7A5"/>
<dbReference type="GO" id="GO:0006281">
    <property type="term" value="P:DNA repair"/>
    <property type="evidence" value="ECO:0007669"/>
    <property type="project" value="TreeGrafter"/>
</dbReference>
<dbReference type="PROSITE" id="PS50880">
    <property type="entry name" value="TOPRIM"/>
    <property type="match status" value="1"/>
</dbReference>
<dbReference type="GO" id="GO:0046872">
    <property type="term" value="F:metal ion binding"/>
    <property type="evidence" value="ECO:0007669"/>
    <property type="project" value="UniProtKB-KW"/>
</dbReference>
<dbReference type="SMART" id="SM00436">
    <property type="entry name" value="TOP1Bc"/>
    <property type="match status" value="1"/>
</dbReference>
<dbReference type="GO" id="GO:0006265">
    <property type="term" value="P:DNA topological change"/>
    <property type="evidence" value="ECO:0007669"/>
    <property type="project" value="InterPro"/>
</dbReference>
<dbReference type="Gene3D" id="1.10.290.10">
    <property type="entry name" value="Topoisomerase I, domain 4"/>
    <property type="match status" value="1"/>
</dbReference>
<keyword evidence="4" id="KW-0479">Metal-binding</keyword>
<dbReference type="NCBIfam" id="TIGR01056">
    <property type="entry name" value="topB"/>
    <property type="match status" value="1"/>
</dbReference>
<dbReference type="Gene3D" id="3.30.65.10">
    <property type="entry name" value="Bacterial Topoisomerase I, domain 1"/>
    <property type="match status" value="1"/>
</dbReference>
<evidence type="ECO:0000256" key="7">
    <source>
        <dbReference type="ARBA" id="ARBA00023125"/>
    </source>
</evidence>
<dbReference type="GO" id="GO:0003677">
    <property type="term" value="F:DNA binding"/>
    <property type="evidence" value="ECO:0007669"/>
    <property type="project" value="UniProtKB-KW"/>
</dbReference>
<evidence type="ECO:0000313" key="15">
    <source>
        <dbReference type="EMBL" id="VBB08636.1"/>
    </source>
</evidence>
<dbReference type="Proteomes" id="UP000277811">
    <property type="component" value="Unassembled WGS sequence"/>
</dbReference>
<dbReference type="InterPro" id="IPR034144">
    <property type="entry name" value="TOPRIM_TopoIII"/>
</dbReference>
<dbReference type="SMART" id="SM00437">
    <property type="entry name" value="TOP1Ac"/>
    <property type="match status" value="1"/>
</dbReference>
<evidence type="ECO:0000256" key="2">
    <source>
        <dbReference type="ARBA" id="ARBA00009446"/>
    </source>
</evidence>
<comment type="similarity">
    <text evidence="2">Belongs to the type IA topoisomerase family.</text>
</comment>
<evidence type="ECO:0000256" key="9">
    <source>
        <dbReference type="ARBA" id="ARBA00030003"/>
    </source>
</evidence>
<evidence type="ECO:0000256" key="3">
    <source>
        <dbReference type="ARBA" id="ARBA00012891"/>
    </source>
</evidence>
<evidence type="ECO:0000256" key="5">
    <source>
        <dbReference type="ARBA" id="ARBA00022842"/>
    </source>
</evidence>
<dbReference type="SMART" id="SM00493">
    <property type="entry name" value="TOPRIM"/>
    <property type="match status" value="1"/>
</dbReference>
<dbReference type="PANTHER" id="PTHR11390:SF21">
    <property type="entry name" value="DNA TOPOISOMERASE 3-ALPHA"/>
    <property type="match status" value="1"/>
</dbReference>
<dbReference type="Gene3D" id="3.40.50.140">
    <property type="match status" value="1"/>
</dbReference>
<keyword evidence="8 15" id="KW-0413">Isomerase</keyword>
<organism evidence="15 16">
    <name type="scientific">Lucifera butyrica</name>
    <dbReference type="NCBI Taxonomy" id="1351585"/>
    <lineage>
        <taxon>Bacteria</taxon>
        <taxon>Bacillati</taxon>
        <taxon>Bacillota</taxon>
        <taxon>Negativicutes</taxon>
        <taxon>Veillonellales</taxon>
        <taxon>Veillonellaceae</taxon>
        <taxon>Lucifera</taxon>
    </lineage>
</organism>
<protein>
    <recommendedName>
        <fullName evidence="3">DNA topoisomerase</fullName>
        <ecNumber evidence="3">5.6.2.1</ecNumber>
    </recommendedName>
    <alternativeName>
        <fullName evidence="12">Omega-protein</fullName>
    </alternativeName>
    <alternativeName>
        <fullName evidence="11">Relaxing enzyme</fullName>
    </alternativeName>
    <alternativeName>
        <fullName evidence="9">Swivelase</fullName>
    </alternativeName>
    <alternativeName>
        <fullName evidence="10">Untwisting enzyme</fullName>
    </alternativeName>
</protein>
<dbReference type="InterPro" id="IPR000380">
    <property type="entry name" value="Topo_IA"/>
</dbReference>
<keyword evidence="7" id="KW-0238">DNA-binding</keyword>
<dbReference type="RefSeq" id="WP_122629505.1">
    <property type="nucleotide sequence ID" value="NZ_UPPP01000094.1"/>
</dbReference>
<dbReference type="PROSITE" id="PS00396">
    <property type="entry name" value="TOPO_IA_1"/>
    <property type="match status" value="1"/>
</dbReference>
<dbReference type="InterPro" id="IPR003602">
    <property type="entry name" value="Topo_IA_DNA-bd_dom"/>
</dbReference>
<name>A0A498R7A5_9FIRM</name>
<evidence type="ECO:0000256" key="10">
    <source>
        <dbReference type="ARBA" id="ARBA00031985"/>
    </source>
</evidence>
<dbReference type="InterPro" id="IPR013825">
    <property type="entry name" value="Topo_IA_cen_sub2"/>
</dbReference>
<dbReference type="InterPro" id="IPR013826">
    <property type="entry name" value="Topo_IA_cen_sub3"/>
</dbReference>
<dbReference type="OrthoDB" id="9803554at2"/>
<reference evidence="15 16" key="1">
    <citation type="submission" date="2018-06" db="EMBL/GenBank/DDBJ databases">
        <authorList>
            <person name="Strepis N."/>
        </authorList>
    </citation>
    <scope>NUCLEOTIDE SEQUENCE [LARGE SCALE GENOMIC DNA]</scope>
    <source>
        <strain evidence="15">LUCI</strain>
    </source>
</reference>
<dbReference type="InterPro" id="IPR013497">
    <property type="entry name" value="Topo_IA_cen"/>
</dbReference>
<feature type="domain" description="Toprim" evidence="13">
    <location>
        <begin position="1"/>
        <end position="134"/>
    </location>
</feature>
<comment type="catalytic activity">
    <reaction evidence="1">
        <text>ATP-independent breakage of single-stranded DNA, followed by passage and rejoining.</text>
        <dbReference type="EC" id="5.6.2.1"/>
    </reaction>
</comment>
<evidence type="ECO:0000256" key="8">
    <source>
        <dbReference type="ARBA" id="ARBA00023235"/>
    </source>
</evidence>
<evidence type="ECO:0000256" key="11">
    <source>
        <dbReference type="ARBA" id="ARBA00032235"/>
    </source>
</evidence>
<dbReference type="InterPro" id="IPR023406">
    <property type="entry name" value="Topo_IA_AS"/>
</dbReference>